<sequence length="62" mass="6745">MSDTECVMEQAIIGEAAKDALCSSSEPPDPDRSAEPPQDDSSVSDETQKCWFEVFGNCYPSI</sequence>
<proteinExistence type="predicted"/>
<keyword evidence="3" id="KW-1185">Reference proteome</keyword>
<name>A0A3P7JZB8_STRVU</name>
<feature type="region of interest" description="Disordered" evidence="1">
    <location>
        <begin position="17"/>
        <end position="46"/>
    </location>
</feature>
<dbReference type="Proteomes" id="UP000270094">
    <property type="component" value="Unassembled WGS sequence"/>
</dbReference>
<gene>
    <name evidence="2" type="ORF">SVUK_LOCUS19322</name>
</gene>
<dbReference type="AlphaFoldDB" id="A0A3P7JZB8"/>
<dbReference type="EMBL" id="UYYB01129312">
    <property type="protein sequence ID" value="VDM84324.1"/>
    <property type="molecule type" value="Genomic_DNA"/>
</dbReference>
<accession>A0A3P7JZB8</accession>
<protein>
    <submittedName>
        <fullName evidence="2">Uncharacterized protein</fullName>
    </submittedName>
</protein>
<evidence type="ECO:0000256" key="1">
    <source>
        <dbReference type="SAM" id="MobiDB-lite"/>
    </source>
</evidence>
<reference evidence="2 3" key="1">
    <citation type="submission" date="2018-11" db="EMBL/GenBank/DDBJ databases">
        <authorList>
            <consortium name="Pathogen Informatics"/>
        </authorList>
    </citation>
    <scope>NUCLEOTIDE SEQUENCE [LARGE SCALE GENOMIC DNA]</scope>
</reference>
<evidence type="ECO:0000313" key="3">
    <source>
        <dbReference type="Proteomes" id="UP000270094"/>
    </source>
</evidence>
<evidence type="ECO:0000313" key="2">
    <source>
        <dbReference type="EMBL" id="VDM84324.1"/>
    </source>
</evidence>
<organism evidence="2 3">
    <name type="scientific">Strongylus vulgaris</name>
    <name type="common">Blood worm</name>
    <dbReference type="NCBI Taxonomy" id="40348"/>
    <lineage>
        <taxon>Eukaryota</taxon>
        <taxon>Metazoa</taxon>
        <taxon>Ecdysozoa</taxon>
        <taxon>Nematoda</taxon>
        <taxon>Chromadorea</taxon>
        <taxon>Rhabditida</taxon>
        <taxon>Rhabditina</taxon>
        <taxon>Rhabditomorpha</taxon>
        <taxon>Strongyloidea</taxon>
        <taxon>Strongylidae</taxon>
        <taxon>Strongylus</taxon>
    </lineage>
</organism>